<dbReference type="AlphaFoldDB" id="A0A975L909"/>
<protein>
    <submittedName>
        <fullName evidence="2">DNRLRE domain-containing protein</fullName>
    </submittedName>
</protein>
<dbReference type="EMBL" id="CP074402">
    <property type="protein sequence ID" value="QVJ00796.1"/>
    <property type="molecule type" value="Genomic_DNA"/>
</dbReference>
<dbReference type="NCBIfam" id="NF033679">
    <property type="entry name" value="DNRLRE_dom"/>
    <property type="match status" value="1"/>
</dbReference>
<dbReference type="Proteomes" id="UP000682416">
    <property type="component" value="Chromosome"/>
</dbReference>
<accession>A0A975L909</accession>
<evidence type="ECO:0000256" key="1">
    <source>
        <dbReference type="SAM" id="MobiDB-lite"/>
    </source>
</evidence>
<feature type="compositionally biased region" description="Basic and acidic residues" evidence="1">
    <location>
        <begin position="216"/>
        <end position="232"/>
    </location>
</feature>
<feature type="region of interest" description="Disordered" evidence="1">
    <location>
        <begin position="142"/>
        <end position="297"/>
    </location>
</feature>
<evidence type="ECO:0000313" key="3">
    <source>
        <dbReference type="Proteomes" id="UP000682416"/>
    </source>
</evidence>
<dbReference type="KEGG" id="nec:KGD82_20255"/>
<organism evidence="2 3">
    <name type="scientific">Nocardiopsis eucommiae</name>
    <dbReference type="NCBI Taxonomy" id="2831970"/>
    <lineage>
        <taxon>Bacteria</taxon>
        <taxon>Bacillati</taxon>
        <taxon>Actinomycetota</taxon>
        <taxon>Actinomycetes</taxon>
        <taxon>Streptosporangiales</taxon>
        <taxon>Nocardiopsidaceae</taxon>
        <taxon>Nocardiopsis</taxon>
    </lineage>
</organism>
<keyword evidence="3" id="KW-1185">Reference proteome</keyword>
<feature type="compositionally biased region" description="Low complexity" evidence="1">
    <location>
        <begin position="200"/>
        <end position="209"/>
    </location>
</feature>
<sequence length="334" mass="37010">MAENGSLGTGRLAWDRVYTRRALFRFPVELGSESVVESAVLRVDVAWSYDCESDSVVELHRVDPFDENTTWNDQPASRGLLDTRNVRGGHTACPLHGGVEFDVTEAYQRALDDGEHHLHLRLGAADESGSTAWRRFDVEDHPRPWWSTTAPRRPGTSRPQRGPPRGTASSRRTTTLRTPSRPRGPCDDGNRRRPPPGPRRPVQQRSGPVPSGGADGPRDRLGRPPVGRRDDPGPGTPIRRTPQGPNPRWGYRGNRSMKDDTPLLRCFVRSGGGTRRRPVGEHRGGRLPGGPGVRTVHAPVTRRSGRARRTVRLLAGRRGGRPTNRTCPRRNQVG</sequence>
<feature type="compositionally biased region" description="Low complexity" evidence="1">
    <location>
        <begin position="163"/>
        <end position="183"/>
    </location>
</feature>
<evidence type="ECO:0000313" key="2">
    <source>
        <dbReference type="EMBL" id="QVJ00796.1"/>
    </source>
</evidence>
<gene>
    <name evidence="2" type="ORF">KGD82_20255</name>
</gene>
<proteinExistence type="predicted"/>
<reference evidence="2" key="1">
    <citation type="submission" date="2021-05" db="EMBL/GenBank/DDBJ databases">
        <authorList>
            <person name="Kaiqin L."/>
            <person name="Jian G."/>
        </authorList>
    </citation>
    <scope>NUCLEOTIDE SEQUENCE</scope>
    <source>
        <strain evidence="2">HDS5</strain>
    </source>
</reference>
<name>A0A975L909_9ACTN</name>